<gene>
    <name evidence="1" type="ORF">NBG84_11905</name>
</gene>
<dbReference type="RefSeq" id="WP_250919323.1">
    <property type="nucleotide sequence ID" value="NZ_JAMQAW010000009.1"/>
</dbReference>
<comment type="caution">
    <text evidence="1">The sequence shown here is derived from an EMBL/GenBank/DDBJ whole genome shotgun (WGS) entry which is preliminary data.</text>
</comment>
<accession>A0ABT0UK23</accession>
<protein>
    <recommendedName>
        <fullName evidence="3">ASCH domain-containing protein</fullName>
    </recommendedName>
</protein>
<reference evidence="1" key="1">
    <citation type="submission" date="2022-06" db="EMBL/GenBank/DDBJ databases">
        <title>Genome public.</title>
        <authorList>
            <person name="Sun Q."/>
        </authorList>
    </citation>
    <scope>NUCLEOTIDE SEQUENCE</scope>
    <source>
        <strain evidence="1">CWNU-1</strain>
    </source>
</reference>
<evidence type="ECO:0000313" key="1">
    <source>
        <dbReference type="EMBL" id="MCM2388987.1"/>
    </source>
</evidence>
<evidence type="ECO:0008006" key="3">
    <source>
        <dbReference type="Google" id="ProtNLM"/>
    </source>
</evidence>
<name>A0ABT0UK23_9ACTN</name>
<dbReference type="SUPFAM" id="SSF46785">
    <property type="entry name" value="Winged helix' DNA-binding domain"/>
    <property type="match status" value="1"/>
</dbReference>
<proteinExistence type="predicted"/>
<dbReference type="Proteomes" id="UP001431429">
    <property type="component" value="Unassembled WGS sequence"/>
</dbReference>
<sequence>MLFRRDVLDRVVTGEVELAFRRWREAEVRSGGSVRTAVGIIEFGDVEIVTEQEITAADVRRAGFDSKGELLESLRQGEDRRIHRIGIRFAGTDPRAELRNEAALSPRELDGEAARLIQIDARSKRGPWTRVVLRLIDQNPAVPARELAEALGRELPRFKSDVRRLKEYGLTESLEIGYRLSPRGQQVLAHLNASDPSTPG</sequence>
<dbReference type="InterPro" id="IPR036390">
    <property type="entry name" value="WH_DNA-bd_sf"/>
</dbReference>
<evidence type="ECO:0000313" key="2">
    <source>
        <dbReference type="Proteomes" id="UP001431429"/>
    </source>
</evidence>
<keyword evidence="2" id="KW-1185">Reference proteome</keyword>
<dbReference type="EMBL" id="JAMQAW010000009">
    <property type="protein sequence ID" value="MCM2388987.1"/>
    <property type="molecule type" value="Genomic_DNA"/>
</dbReference>
<organism evidence="1 2">
    <name type="scientific">Streptomyces albipurpureus</name>
    <dbReference type="NCBI Taxonomy" id="2897419"/>
    <lineage>
        <taxon>Bacteria</taxon>
        <taxon>Bacillati</taxon>
        <taxon>Actinomycetota</taxon>
        <taxon>Actinomycetes</taxon>
        <taxon>Kitasatosporales</taxon>
        <taxon>Streptomycetaceae</taxon>
        <taxon>Streptomyces</taxon>
    </lineage>
</organism>